<dbReference type="SUPFAM" id="SSF53850">
    <property type="entry name" value="Periplasmic binding protein-like II"/>
    <property type="match status" value="1"/>
</dbReference>
<comment type="caution">
    <text evidence="12">The sequence shown here is derived from an EMBL/GenBank/DDBJ whole genome shotgun (WGS) entry which is preliminary data.</text>
</comment>
<dbReference type="PROSITE" id="PS00533">
    <property type="entry name" value="PORPHOBILINOGEN_DEAM"/>
    <property type="match status" value="1"/>
</dbReference>
<evidence type="ECO:0000259" key="10">
    <source>
        <dbReference type="Pfam" id="PF01379"/>
    </source>
</evidence>
<comment type="similarity">
    <text evidence="3">Belongs to the HMBS family.</text>
</comment>
<evidence type="ECO:0000256" key="4">
    <source>
        <dbReference type="ARBA" id="ARBA00012655"/>
    </source>
</evidence>
<evidence type="ECO:0000256" key="2">
    <source>
        <dbReference type="ARBA" id="ARBA00004735"/>
    </source>
</evidence>
<keyword evidence="7" id="KW-0627">Porphyrin biosynthesis</keyword>
<dbReference type="PANTHER" id="PTHR11557">
    <property type="entry name" value="PORPHOBILINOGEN DEAMINASE"/>
    <property type="match status" value="1"/>
</dbReference>
<evidence type="ECO:0000259" key="11">
    <source>
        <dbReference type="Pfam" id="PF03900"/>
    </source>
</evidence>
<sequence length="328" mass="35388">MAPRTFTLASRPSQLAKVQTNGVLASLETLYPPSATDSPRFSALFLSSAGDRNKSQALALIGGKDLWTKDLEVALKEGRVDILVHCLKDMPTSLPRGMQNPVDSLVVKAGKENEWKSLDDLPAGSVVGNWQRTPNYPDLKFLDVVRRDTRLAKLDAPNGPYSALILAKAGMVRVGFGDRLTADIPPPTLFYAVGQGALALEIRSDDTEAMELCKQLTDRSTQYICLAERALLKVLEGGCSVPVGVSSHLNEKGDVLELTGCVTSLDGKQHVQHTVKEAIVTPEDAEAVGVRLAKMLIELGAADILAEIKKDRVRQIAEAEAQEVILPA</sequence>
<comment type="cofactor">
    <cofactor evidence="1">
        <name>dipyrromethane</name>
        <dbReference type="ChEBI" id="CHEBI:60342"/>
    </cofactor>
</comment>
<dbReference type="InterPro" id="IPR000860">
    <property type="entry name" value="HemC"/>
</dbReference>
<dbReference type="PANTHER" id="PTHR11557:SF0">
    <property type="entry name" value="PORPHOBILINOGEN DEAMINASE"/>
    <property type="match status" value="1"/>
</dbReference>
<comment type="pathway">
    <text evidence="2">Porphyrin-containing compound metabolism; protoporphyrin-IX biosynthesis; coproporphyrinogen-III from 5-aminolevulinate: step 2/4.</text>
</comment>
<evidence type="ECO:0000313" key="12">
    <source>
        <dbReference type="EMBL" id="KAK7030713.1"/>
    </source>
</evidence>
<name>A0AAW0BVF3_9AGAR</name>
<dbReference type="Gene3D" id="3.30.160.40">
    <property type="entry name" value="Porphobilinogen deaminase, C-terminal domain"/>
    <property type="match status" value="1"/>
</dbReference>
<dbReference type="InterPro" id="IPR022418">
    <property type="entry name" value="Porphobilinogen_deaminase_C"/>
</dbReference>
<evidence type="ECO:0000256" key="7">
    <source>
        <dbReference type="ARBA" id="ARBA00023244"/>
    </source>
</evidence>
<reference evidence="12 13" key="1">
    <citation type="journal article" date="2024" name="J Genomics">
        <title>Draft genome sequencing and assembly of Favolaschia claudopus CIRM-BRFM 2984 isolated from oak limbs.</title>
        <authorList>
            <person name="Navarro D."/>
            <person name="Drula E."/>
            <person name="Chaduli D."/>
            <person name="Cazenave R."/>
            <person name="Ahrendt S."/>
            <person name="Wang J."/>
            <person name="Lipzen A."/>
            <person name="Daum C."/>
            <person name="Barry K."/>
            <person name="Grigoriev I.V."/>
            <person name="Favel A."/>
            <person name="Rosso M.N."/>
            <person name="Martin F."/>
        </authorList>
    </citation>
    <scope>NUCLEOTIDE SEQUENCE [LARGE SCALE GENOMIC DNA]</scope>
    <source>
        <strain evidence="12 13">CIRM-BRFM 2984</strain>
    </source>
</reference>
<dbReference type="InterPro" id="IPR022417">
    <property type="entry name" value="Porphobilin_deaminase_N"/>
</dbReference>
<keyword evidence="6" id="KW-0350">Heme biosynthesis</keyword>
<protein>
    <recommendedName>
        <fullName evidence="4">hydroxymethylbilane synthase</fullName>
        <ecNumber evidence="4">2.5.1.61</ecNumber>
    </recommendedName>
    <alternativeName>
        <fullName evidence="9">Hydroxymethylbilane synthase</fullName>
    </alternativeName>
    <alternativeName>
        <fullName evidence="8">Pre-uroporphyrinogen synthase</fullName>
    </alternativeName>
</protein>
<dbReference type="InterPro" id="IPR022419">
    <property type="entry name" value="Porphobilin_deaminase_cofac_BS"/>
</dbReference>
<dbReference type="EMBL" id="JAWWNJ010000025">
    <property type="protein sequence ID" value="KAK7030713.1"/>
    <property type="molecule type" value="Genomic_DNA"/>
</dbReference>
<dbReference type="Gene3D" id="3.40.190.10">
    <property type="entry name" value="Periplasmic binding protein-like II"/>
    <property type="match status" value="2"/>
</dbReference>
<evidence type="ECO:0000313" key="13">
    <source>
        <dbReference type="Proteomes" id="UP001362999"/>
    </source>
</evidence>
<dbReference type="AlphaFoldDB" id="A0AAW0BVF3"/>
<dbReference type="SUPFAM" id="SSF54782">
    <property type="entry name" value="Porphobilinogen deaminase (hydroxymethylbilane synthase), C-terminal domain"/>
    <property type="match status" value="1"/>
</dbReference>
<evidence type="ECO:0000256" key="3">
    <source>
        <dbReference type="ARBA" id="ARBA00005638"/>
    </source>
</evidence>
<keyword evidence="5" id="KW-0808">Transferase</keyword>
<dbReference type="EC" id="2.5.1.61" evidence="4"/>
<dbReference type="GO" id="GO:0004418">
    <property type="term" value="F:hydroxymethylbilane synthase activity"/>
    <property type="evidence" value="ECO:0007669"/>
    <property type="project" value="UniProtKB-EC"/>
</dbReference>
<proteinExistence type="inferred from homology"/>
<dbReference type="Pfam" id="PF01379">
    <property type="entry name" value="Porphobil_deam"/>
    <property type="match status" value="1"/>
</dbReference>
<evidence type="ECO:0000256" key="5">
    <source>
        <dbReference type="ARBA" id="ARBA00022679"/>
    </source>
</evidence>
<evidence type="ECO:0000256" key="9">
    <source>
        <dbReference type="ARBA" id="ARBA00033064"/>
    </source>
</evidence>
<dbReference type="FunFam" id="3.30.160.40:FF:000002">
    <property type="entry name" value="Porphobilinogen deaminase"/>
    <property type="match status" value="1"/>
</dbReference>
<dbReference type="GO" id="GO:0005737">
    <property type="term" value="C:cytoplasm"/>
    <property type="evidence" value="ECO:0007669"/>
    <property type="project" value="TreeGrafter"/>
</dbReference>
<evidence type="ECO:0000256" key="1">
    <source>
        <dbReference type="ARBA" id="ARBA00001916"/>
    </source>
</evidence>
<dbReference type="PRINTS" id="PR00151">
    <property type="entry name" value="PORPHBDMNASE"/>
</dbReference>
<dbReference type="Pfam" id="PF03900">
    <property type="entry name" value="Porphobil_deamC"/>
    <property type="match status" value="1"/>
</dbReference>
<dbReference type="PIRSF" id="PIRSF001438">
    <property type="entry name" value="4pyrrol_synth_OHMeBilane_synth"/>
    <property type="match status" value="1"/>
</dbReference>
<dbReference type="NCBIfam" id="TIGR00212">
    <property type="entry name" value="hemC"/>
    <property type="match status" value="1"/>
</dbReference>
<keyword evidence="13" id="KW-1185">Reference proteome</keyword>
<accession>A0AAW0BVF3</accession>
<feature type="domain" description="Porphobilinogen deaminase C-terminal" evidence="11">
    <location>
        <begin position="224"/>
        <end position="297"/>
    </location>
</feature>
<evidence type="ECO:0000256" key="8">
    <source>
        <dbReference type="ARBA" id="ARBA00030685"/>
    </source>
</evidence>
<dbReference type="GO" id="GO:0006783">
    <property type="term" value="P:heme biosynthetic process"/>
    <property type="evidence" value="ECO:0007669"/>
    <property type="project" value="UniProtKB-KW"/>
</dbReference>
<feature type="domain" description="Porphobilinogen deaminase N-terminal" evidence="10">
    <location>
        <begin position="7"/>
        <end position="210"/>
    </location>
</feature>
<organism evidence="12 13">
    <name type="scientific">Favolaschia claudopus</name>
    <dbReference type="NCBI Taxonomy" id="2862362"/>
    <lineage>
        <taxon>Eukaryota</taxon>
        <taxon>Fungi</taxon>
        <taxon>Dikarya</taxon>
        <taxon>Basidiomycota</taxon>
        <taxon>Agaricomycotina</taxon>
        <taxon>Agaricomycetes</taxon>
        <taxon>Agaricomycetidae</taxon>
        <taxon>Agaricales</taxon>
        <taxon>Marasmiineae</taxon>
        <taxon>Mycenaceae</taxon>
        <taxon>Favolaschia</taxon>
    </lineage>
</organism>
<evidence type="ECO:0000256" key="6">
    <source>
        <dbReference type="ARBA" id="ARBA00023133"/>
    </source>
</evidence>
<dbReference type="Proteomes" id="UP001362999">
    <property type="component" value="Unassembled WGS sequence"/>
</dbReference>
<dbReference type="InterPro" id="IPR036803">
    <property type="entry name" value="Porphobilinogen_deaminase_C_sf"/>
</dbReference>
<gene>
    <name evidence="12" type="ORF">R3P38DRAFT_2930083</name>
</gene>